<evidence type="ECO:0000256" key="2">
    <source>
        <dbReference type="ARBA" id="ARBA00022801"/>
    </source>
</evidence>
<keyword evidence="6" id="KW-1185">Reference proteome</keyword>
<gene>
    <name evidence="5" type="ORF">B0I35DRAFT_481894</name>
</gene>
<dbReference type="GO" id="GO:0004386">
    <property type="term" value="F:helicase activity"/>
    <property type="evidence" value="ECO:0007669"/>
    <property type="project" value="UniProtKB-KW"/>
</dbReference>
<protein>
    <submittedName>
        <fullName evidence="5">Uncharacterized protein</fullName>
    </submittedName>
</protein>
<dbReference type="CDD" id="cd17917">
    <property type="entry name" value="DEXHc_RHA-like"/>
    <property type="match status" value="1"/>
</dbReference>
<keyword evidence="3" id="KW-0347">Helicase</keyword>
<dbReference type="InterPro" id="IPR027417">
    <property type="entry name" value="P-loop_NTPase"/>
</dbReference>
<keyword evidence="1" id="KW-0547">Nucleotide-binding</keyword>
<dbReference type="SUPFAM" id="SSF52540">
    <property type="entry name" value="P-loop containing nucleoside triphosphate hydrolases"/>
    <property type="match status" value="1"/>
</dbReference>
<dbReference type="PANTHER" id="PTHR18934:SF99">
    <property type="entry name" value="ATP-DEPENDENT RNA HELICASE DHX37-RELATED"/>
    <property type="match status" value="1"/>
</dbReference>
<evidence type="ECO:0000313" key="5">
    <source>
        <dbReference type="EMBL" id="KAH7310589.1"/>
    </source>
</evidence>
<organism evidence="5 6">
    <name type="scientific">Stachybotrys elegans</name>
    <dbReference type="NCBI Taxonomy" id="80388"/>
    <lineage>
        <taxon>Eukaryota</taxon>
        <taxon>Fungi</taxon>
        <taxon>Dikarya</taxon>
        <taxon>Ascomycota</taxon>
        <taxon>Pezizomycotina</taxon>
        <taxon>Sordariomycetes</taxon>
        <taxon>Hypocreomycetidae</taxon>
        <taxon>Hypocreales</taxon>
        <taxon>Stachybotryaceae</taxon>
        <taxon>Stachybotrys</taxon>
    </lineage>
</organism>
<reference evidence="5" key="1">
    <citation type="journal article" date="2021" name="Nat. Commun.">
        <title>Genetic determinants of endophytism in the Arabidopsis root mycobiome.</title>
        <authorList>
            <person name="Mesny F."/>
            <person name="Miyauchi S."/>
            <person name="Thiergart T."/>
            <person name="Pickel B."/>
            <person name="Atanasova L."/>
            <person name="Karlsson M."/>
            <person name="Huettel B."/>
            <person name="Barry K.W."/>
            <person name="Haridas S."/>
            <person name="Chen C."/>
            <person name="Bauer D."/>
            <person name="Andreopoulos W."/>
            <person name="Pangilinan J."/>
            <person name="LaButti K."/>
            <person name="Riley R."/>
            <person name="Lipzen A."/>
            <person name="Clum A."/>
            <person name="Drula E."/>
            <person name="Henrissat B."/>
            <person name="Kohler A."/>
            <person name="Grigoriev I.V."/>
            <person name="Martin F.M."/>
            <person name="Hacquard S."/>
        </authorList>
    </citation>
    <scope>NUCLEOTIDE SEQUENCE</scope>
    <source>
        <strain evidence="5">MPI-CAGE-CH-0235</strain>
    </source>
</reference>
<evidence type="ECO:0000256" key="1">
    <source>
        <dbReference type="ARBA" id="ARBA00022741"/>
    </source>
</evidence>
<evidence type="ECO:0000256" key="4">
    <source>
        <dbReference type="ARBA" id="ARBA00022840"/>
    </source>
</evidence>
<proteinExistence type="predicted"/>
<dbReference type="GO" id="GO:0016787">
    <property type="term" value="F:hydrolase activity"/>
    <property type="evidence" value="ECO:0007669"/>
    <property type="project" value="UniProtKB-KW"/>
</dbReference>
<dbReference type="GO" id="GO:0003723">
    <property type="term" value="F:RNA binding"/>
    <property type="evidence" value="ECO:0007669"/>
    <property type="project" value="TreeGrafter"/>
</dbReference>
<dbReference type="GO" id="GO:0005524">
    <property type="term" value="F:ATP binding"/>
    <property type="evidence" value="ECO:0007669"/>
    <property type="project" value="UniProtKB-KW"/>
</dbReference>
<dbReference type="AlphaFoldDB" id="A0A8K0SPK7"/>
<dbReference type="EMBL" id="JAGPNK010000012">
    <property type="protein sequence ID" value="KAH7310589.1"/>
    <property type="molecule type" value="Genomic_DNA"/>
</dbReference>
<sequence>MRYTGSGKSTQIPQRLAYDEYNSGLAIACTQPRRLAATNVANRVAGGMVVNLGEEVGYRIGGKTISDRNEKKSRLVYMTEGVLVNRISLEDLLNRDDCPVQYRGPVSLVEVVNGQKKPIRPSRVLLVVSVSQISRISLQLATSTRLFQRDVMLCLRPSTIFYDEWTLAKGAHTNVMKALEQLVDPDVHGQFPIVALLGGTPMSAGLKDLRSTFSLIYRAPEHEIDDILQPIVNAHAAARKNTTPESIANLWHQVQTFWVDDIRPSLCMYSKLFVLVQPEHQTQVDIRNAELRARLRELENHDDGHISNLSEFDTALRLSVIPGTVHLLEEWLNDQYETASAYPRKEESHVYDMTVITDYESLRLFESCAVSTCASAQSPHLLVLTQSPKTRLPPPIGGVTGSGTYRISSSSDLGTPDATIATAV</sequence>
<keyword evidence="2" id="KW-0378">Hydrolase</keyword>
<accession>A0A8K0SPK7</accession>
<name>A0A8K0SPK7_9HYPO</name>
<dbReference type="PANTHER" id="PTHR18934">
    <property type="entry name" value="ATP-DEPENDENT RNA HELICASE"/>
    <property type="match status" value="1"/>
</dbReference>
<dbReference type="Proteomes" id="UP000813444">
    <property type="component" value="Unassembled WGS sequence"/>
</dbReference>
<comment type="caution">
    <text evidence="5">The sequence shown here is derived from an EMBL/GenBank/DDBJ whole genome shotgun (WGS) entry which is preliminary data.</text>
</comment>
<keyword evidence="4" id="KW-0067">ATP-binding</keyword>
<dbReference type="OrthoDB" id="10253254at2759"/>
<dbReference type="Gene3D" id="3.40.50.300">
    <property type="entry name" value="P-loop containing nucleotide triphosphate hydrolases"/>
    <property type="match status" value="1"/>
</dbReference>
<evidence type="ECO:0000256" key="3">
    <source>
        <dbReference type="ARBA" id="ARBA00022806"/>
    </source>
</evidence>
<evidence type="ECO:0000313" key="6">
    <source>
        <dbReference type="Proteomes" id="UP000813444"/>
    </source>
</evidence>